<name>A0A838A6Z2_9PSEU</name>
<dbReference type="SUPFAM" id="SSF53474">
    <property type="entry name" value="alpha/beta-Hydrolases"/>
    <property type="match status" value="1"/>
</dbReference>
<dbReference type="InterPro" id="IPR000073">
    <property type="entry name" value="AB_hydrolase_1"/>
</dbReference>
<dbReference type="PANTHER" id="PTHR43689">
    <property type="entry name" value="HYDROLASE"/>
    <property type="match status" value="1"/>
</dbReference>
<dbReference type="PANTHER" id="PTHR43689:SF8">
    <property type="entry name" value="ALPHA_BETA-HYDROLASES SUPERFAMILY PROTEIN"/>
    <property type="match status" value="1"/>
</dbReference>
<dbReference type="Proteomes" id="UP000582974">
    <property type="component" value="Unassembled WGS sequence"/>
</dbReference>
<dbReference type="GO" id="GO:0016787">
    <property type="term" value="F:hydrolase activity"/>
    <property type="evidence" value="ECO:0007669"/>
    <property type="project" value="UniProtKB-KW"/>
</dbReference>
<gene>
    <name evidence="2" type="ORF">H0B56_04395</name>
</gene>
<dbReference type="EMBL" id="JACCKD010000001">
    <property type="protein sequence ID" value="MBA0124775.1"/>
    <property type="molecule type" value="Genomic_DNA"/>
</dbReference>
<organism evidence="2 3">
    <name type="scientific">Haloechinothrix aidingensis</name>
    <dbReference type="NCBI Taxonomy" id="2752311"/>
    <lineage>
        <taxon>Bacteria</taxon>
        <taxon>Bacillati</taxon>
        <taxon>Actinomycetota</taxon>
        <taxon>Actinomycetes</taxon>
        <taxon>Pseudonocardiales</taxon>
        <taxon>Pseudonocardiaceae</taxon>
        <taxon>Haloechinothrix</taxon>
    </lineage>
</organism>
<dbReference type="AlphaFoldDB" id="A0A838A6Z2"/>
<accession>A0A838A6Z2</accession>
<keyword evidence="2" id="KW-0378">Hydrolase</keyword>
<dbReference type="Gene3D" id="3.40.50.1820">
    <property type="entry name" value="alpha/beta hydrolase"/>
    <property type="match status" value="1"/>
</dbReference>
<sequence>MLGVVGGLGAVATGAAATAFAVGSRRGTHGDPYAEEPLGRLEPDRTTTVAADDGTPLHVEEIEPLDGGKPDVTLIGVHGFALSVPSWHFQRRDLASLTLPRVRQVYYDHRSHGSSGRADADTSTIEQLASDVHAVLRAVAPSGPVVLAGHSLGGMTIMELAQQQPELFGVPEEQANGSKAGKHGRVRGVSLIATAAGEVASTGVSRPLLSRYNPLTRGVSGLADWQPGLVEFVRAAGGQLTRQAVRRLAFGTADVSPSLVDFMLRMLGETPVRDLVNFIGAFGEHHRYTALAALSHTRVQVIGGDADILTPFSHSERIAEEVGSAELIRVHGAGHMVHLEYPEEVNSSLIDLLQRSCEVGSDETGTGPSVRERVRGWLGR</sequence>
<evidence type="ECO:0000259" key="1">
    <source>
        <dbReference type="Pfam" id="PF12697"/>
    </source>
</evidence>
<dbReference type="Pfam" id="PF12697">
    <property type="entry name" value="Abhydrolase_6"/>
    <property type="match status" value="1"/>
</dbReference>
<dbReference type="InterPro" id="IPR029058">
    <property type="entry name" value="AB_hydrolase_fold"/>
</dbReference>
<keyword evidence="3" id="KW-1185">Reference proteome</keyword>
<evidence type="ECO:0000313" key="2">
    <source>
        <dbReference type="EMBL" id="MBA0124775.1"/>
    </source>
</evidence>
<protein>
    <submittedName>
        <fullName evidence="2">Alpha/beta hydrolase</fullName>
    </submittedName>
</protein>
<feature type="domain" description="AB hydrolase-1" evidence="1">
    <location>
        <begin position="77"/>
        <end position="346"/>
    </location>
</feature>
<proteinExistence type="predicted"/>
<comment type="caution">
    <text evidence="2">The sequence shown here is derived from an EMBL/GenBank/DDBJ whole genome shotgun (WGS) entry which is preliminary data.</text>
</comment>
<evidence type="ECO:0000313" key="3">
    <source>
        <dbReference type="Proteomes" id="UP000582974"/>
    </source>
</evidence>
<reference evidence="2 3" key="1">
    <citation type="submission" date="2020-07" db="EMBL/GenBank/DDBJ databases">
        <title>Genome of Haloechinothrix sp.</title>
        <authorList>
            <person name="Tang S.-K."/>
            <person name="Yang L."/>
            <person name="Zhu W.-Y."/>
        </authorList>
    </citation>
    <scope>NUCLEOTIDE SEQUENCE [LARGE SCALE GENOMIC DNA]</scope>
    <source>
        <strain evidence="2 3">YIM 98757</strain>
    </source>
</reference>